<dbReference type="InterPro" id="IPR043502">
    <property type="entry name" value="DNA/RNA_pol_sf"/>
</dbReference>
<dbReference type="AlphaFoldDB" id="A0AAE0Z8A4"/>
<dbReference type="SUPFAM" id="SSF56672">
    <property type="entry name" value="DNA/RNA polymerases"/>
    <property type="match status" value="1"/>
</dbReference>
<dbReference type="PANTHER" id="PTHR19446">
    <property type="entry name" value="REVERSE TRANSCRIPTASES"/>
    <property type="match status" value="1"/>
</dbReference>
<evidence type="ECO:0008006" key="4">
    <source>
        <dbReference type="Google" id="ProtNLM"/>
    </source>
</evidence>
<feature type="region of interest" description="Disordered" evidence="1">
    <location>
        <begin position="92"/>
        <end position="122"/>
    </location>
</feature>
<keyword evidence="3" id="KW-1185">Reference proteome</keyword>
<proteinExistence type="predicted"/>
<dbReference type="EMBL" id="JAWDGP010004412">
    <property type="protein sequence ID" value="KAK3764704.1"/>
    <property type="molecule type" value="Genomic_DNA"/>
</dbReference>
<accession>A0AAE0Z8A4</accession>
<gene>
    <name evidence="2" type="ORF">RRG08_042014</name>
</gene>
<protein>
    <recommendedName>
        <fullName evidence="4">Reverse transcriptase domain-containing protein</fullName>
    </recommendedName>
</protein>
<reference evidence="2" key="1">
    <citation type="journal article" date="2023" name="G3 (Bethesda)">
        <title>A reference genome for the long-term kleptoplast-retaining sea slug Elysia crispata morphotype clarki.</title>
        <authorList>
            <person name="Eastman K.E."/>
            <person name="Pendleton A.L."/>
            <person name="Shaikh M.A."/>
            <person name="Suttiyut T."/>
            <person name="Ogas R."/>
            <person name="Tomko P."/>
            <person name="Gavelis G."/>
            <person name="Widhalm J.R."/>
            <person name="Wisecaver J.H."/>
        </authorList>
    </citation>
    <scope>NUCLEOTIDE SEQUENCE</scope>
    <source>
        <strain evidence="2">ECLA1</strain>
    </source>
</reference>
<name>A0AAE0Z8A4_9GAST</name>
<dbReference type="Proteomes" id="UP001283361">
    <property type="component" value="Unassembled WGS sequence"/>
</dbReference>
<sequence>MYLVVQLYDPDPTVAPRKLNLPWPGYVVDLELPASSFYHVNGTSVFYLYARLRGSASKITVNPKDEPGKIDVTIHLPGTRHHKDARISSEILRPQTANDTADELSELEKPSERPNGKKYATDSVLGQAAAWRGGSSEDWRENVLPVGPNWWSTAELSLQREQRQKHSRRVEQPSLQTHKTRKEWERRPSVVNRTFHTDFTIAELEGALRKSKKGKAPGRDGVTQEMLSHMGPKAKHALLRLYNRSWHSGTTPPTWRTAVVVPILKKGKKASDLASYRPISLISTISKTMERMVKDRLHHYMEDCGLLDENQAGFRRH</sequence>
<evidence type="ECO:0000313" key="3">
    <source>
        <dbReference type="Proteomes" id="UP001283361"/>
    </source>
</evidence>
<organism evidence="2 3">
    <name type="scientific">Elysia crispata</name>
    <name type="common">lettuce slug</name>
    <dbReference type="NCBI Taxonomy" id="231223"/>
    <lineage>
        <taxon>Eukaryota</taxon>
        <taxon>Metazoa</taxon>
        <taxon>Spiralia</taxon>
        <taxon>Lophotrochozoa</taxon>
        <taxon>Mollusca</taxon>
        <taxon>Gastropoda</taxon>
        <taxon>Heterobranchia</taxon>
        <taxon>Euthyneura</taxon>
        <taxon>Panpulmonata</taxon>
        <taxon>Sacoglossa</taxon>
        <taxon>Placobranchoidea</taxon>
        <taxon>Plakobranchidae</taxon>
        <taxon>Elysia</taxon>
    </lineage>
</organism>
<comment type="caution">
    <text evidence="2">The sequence shown here is derived from an EMBL/GenBank/DDBJ whole genome shotgun (WGS) entry which is preliminary data.</text>
</comment>
<evidence type="ECO:0000256" key="1">
    <source>
        <dbReference type="SAM" id="MobiDB-lite"/>
    </source>
</evidence>
<feature type="region of interest" description="Disordered" evidence="1">
    <location>
        <begin position="162"/>
        <end position="185"/>
    </location>
</feature>
<feature type="compositionally biased region" description="Basic and acidic residues" evidence="1">
    <location>
        <begin position="106"/>
        <end position="115"/>
    </location>
</feature>
<evidence type="ECO:0000313" key="2">
    <source>
        <dbReference type="EMBL" id="KAK3764704.1"/>
    </source>
</evidence>